<protein>
    <submittedName>
        <fullName evidence="2">Uncharacterized protein</fullName>
    </submittedName>
</protein>
<evidence type="ECO:0000313" key="2">
    <source>
        <dbReference type="EMBL" id="ADC66230.1"/>
    </source>
</evidence>
<keyword evidence="3" id="KW-1185">Reference proteome</keyword>
<evidence type="ECO:0000313" key="3">
    <source>
        <dbReference type="Proteomes" id="UP000002613"/>
    </source>
</evidence>
<dbReference type="PaxDb" id="589924-Ferp_2099"/>
<keyword evidence="1" id="KW-0472">Membrane</keyword>
<sequence length="71" mass="7713">MMGELNNDEWGEAEAELKKSLVRISIVHSSIVLFAVVFVAAKLSGLSYLVSTVLAAILSAITALLRIRLNR</sequence>
<dbReference type="Proteomes" id="UP000002613">
    <property type="component" value="Chromosome"/>
</dbReference>
<name>D3S0G7_FERPA</name>
<keyword evidence="1" id="KW-0812">Transmembrane</keyword>
<feature type="transmembrane region" description="Helical" evidence="1">
    <location>
        <begin position="46"/>
        <end position="65"/>
    </location>
</feature>
<reference evidence="3" key="1">
    <citation type="submission" date="2010-02" db="EMBL/GenBank/DDBJ databases">
        <title>Complete sequence of Ferroglobus placidus DSM 10642.</title>
        <authorList>
            <consortium name="US DOE Joint Genome Institute"/>
            <person name="Lucas S."/>
            <person name="Copeland A."/>
            <person name="Lapidus A."/>
            <person name="Cheng J.-F."/>
            <person name="Bruce D."/>
            <person name="Goodwin L."/>
            <person name="Pitluck S."/>
            <person name="Saunders E."/>
            <person name="Brettin T."/>
            <person name="Detter J.C."/>
            <person name="Han C."/>
            <person name="Tapia R."/>
            <person name="Larimer F."/>
            <person name="Land M."/>
            <person name="Hauser L."/>
            <person name="Kyrpides N."/>
            <person name="Ivanova N."/>
            <person name="Holmes D."/>
            <person name="Lovley D."/>
            <person name="Kyrpides N."/>
            <person name="Anderson I.J."/>
            <person name="Woyke T."/>
        </authorList>
    </citation>
    <scope>NUCLEOTIDE SEQUENCE [LARGE SCALE GENOMIC DNA]</scope>
    <source>
        <strain evidence="3">DSM 10642 / AEDII12DO</strain>
    </source>
</reference>
<dbReference type="AlphaFoldDB" id="D3S0G7"/>
<dbReference type="EMBL" id="CP001899">
    <property type="protein sequence ID" value="ADC66230.1"/>
    <property type="molecule type" value="Genomic_DNA"/>
</dbReference>
<feature type="transmembrane region" description="Helical" evidence="1">
    <location>
        <begin position="21"/>
        <end position="40"/>
    </location>
</feature>
<keyword evidence="1" id="KW-1133">Transmembrane helix</keyword>
<evidence type="ECO:0000256" key="1">
    <source>
        <dbReference type="SAM" id="Phobius"/>
    </source>
</evidence>
<dbReference type="HOGENOM" id="CLU_2730171_0_0_2"/>
<accession>D3S0G7</accession>
<gene>
    <name evidence="2" type="ordered locus">Ferp_2099</name>
</gene>
<proteinExistence type="predicted"/>
<organism evidence="2 3">
    <name type="scientific">Ferroglobus placidus (strain DSM 10642 / AEDII12DO)</name>
    <dbReference type="NCBI Taxonomy" id="589924"/>
    <lineage>
        <taxon>Archaea</taxon>
        <taxon>Methanobacteriati</taxon>
        <taxon>Methanobacteriota</taxon>
        <taxon>Archaeoglobi</taxon>
        <taxon>Archaeoglobales</taxon>
        <taxon>Archaeoglobaceae</taxon>
        <taxon>Ferroglobus</taxon>
    </lineage>
</organism>
<reference evidence="2 3" key="2">
    <citation type="journal article" date="2011" name="Stand. Genomic Sci.">
        <title>Complete genome sequence of Ferroglobus placidus AEDII12DO.</title>
        <authorList>
            <person name="Anderson I."/>
            <person name="Risso C."/>
            <person name="Holmes D."/>
            <person name="Lucas S."/>
            <person name="Copeland A."/>
            <person name="Lapidus A."/>
            <person name="Cheng J.F."/>
            <person name="Bruce D."/>
            <person name="Goodwin L."/>
            <person name="Pitluck S."/>
            <person name="Saunders E."/>
            <person name="Brettin T."/>
            <person name="Detter J.C."/>
            <person name="Han C."/>
            <person name="Tapia R."/>
            <person name="Larimer F."/>
            <person name="Land M."/>
            <person name="Hauser L."/>
            <person name="Woyke T."/>
            <person name="Lovley D."/>
            <person name="Kyrpides N."/>
            <person name="Ivanova N."/>
        </authorList>
    </citation>
    <scope>NUCLEOTIDE SEQUENCE [LARGE SCALE GENOMIC DNA]</scope>
    <source>
        <strain evidence="3">DSM 10642 / AEDII12DO</strain>
    </source>
</reference>
<dbReference type="KEGG" id="fpl:Ferp_2099"/>